<dbReference type="PANTHER" id="PTHR10519:SF74">
    <property type="entry name" value="GAMMA-AMINOBUTYRIC ACID TYPE B RECEPTOR SUBUNIT 2"/>
    <property type="match status" value="1"/>
</dbReference>
<dbReference type="InterPro" id="IPR028082">
    <property type="entry name" value="Peripla_BP_I"/>
</dbReference>
<evidence type="ECO:0000256" key="2">
    <source>
        <dbReference type="ARBA" id="ARBA00022692"/>
    </source>
</evidence>
<feature type="domain" description="Receptor ligand binding region" evidence="9">
    <location>
        <begin position="11"/>
        <end position="77"/>
    </location>
</feature>
<dbReference type="InterPro" id="IPR001828">
    <property type="entry name" value="ANF_lig-bd_rcpt"/>
</dbReference>
<evidence type="ECO:0000259" key="9">
    <source>
        <dbReference type="Pfam" id="PF01094"/>
    </source>
</evidence>
<proteinExistence type="predicted"/>
<evidence type="ECO:0000256" key="5">
    <source>
        <dbReference type="ARBA" id="ARBA00023136"/>
    </source>
</evidence>
<organism evidence="10 11">
    <name type="scientific">Orchesella cincta</name>
    <name type="common">Springtail</name>
    <name type="synonym">Podura cincta</name>
    <dbReference type="NCBI Taxonomy" id="48709"/>
    <lineage>
        <taxon>Eukaryota</taxon>
        <taxon>Metazoa</taxon>
        <taxon>Ecdysozoa</taxon>
        <taxon>Arthropoda</taxon>
        <taxon>Hexapoda</taxon>
        <taxon>Collembola</taxon>
        <taxon>Entomobryomorpha</taxon>
        <taxon>Entomobryoidea</taxon>
        <taxon>Orchesellidae</taxon>
        <taxon>Orchesellinae</taxon>
        <taxon>Orchesella</taxon>
    </lineage>
</organism>
<keyword evidence="11" id="KW-1185">Reference proteome</keyword>
<keyword evidence="5" id="KW-0472">Membrane</keyword>
<keyword evidence="7" id="KW-0325">Glycoprotein</keyword>
<gene>
    <name evidence="10" type="ORF">Ocin01_19987</name>
</gene>
<evidence type="ECO:0000256" key="4">
    <source>
        <dbReference type="ARBA" id="ARBA00023040"/>
    </source>
</evidence>
<reference evidence="10 11" key="1">
    <citation type="journal article" date="2016" name="Genome Biol. Evol.">
        <title>Gene Family Evolution Reflects Adaptation to Soil Environmental Stressors in the Genome of the Collembolan Orchesella cincta.</title>
        <authorList>
            <person name="Faddeeva-Vakhrusheva A."/>
            <person name="Derks M.F."/>
            <person name="Anvar S.Y."/>
            <person name="Agamennone V."/>
            <person name="Suring W."/>
            <person name="Smit S."/>
            <person name="van Straalen N.M."/>
            <person name="Roelofs D."/>
        </authorList>
    </citation>
    <scope>NUCLEOTIDE SEQUENCE [LARGE SCALE GENOMIC DNA]</scope>
    <source>
        <tissue evidence="10">Mixed pool</tissue>
    </source>
</reference>
<keyword evidence="2" id="KW-0812">Transmembrane</keyword>
<evidence type="ECO:0000256" key="8">
    <source>
        <dbReference type="ARBA" id="ARBA00023224"/>
    </source>
</evidence>
<protein>
    <submittedName>
        <fullName evidence="10">Gamma-aminobutyric acid type B receptor subunit 2</fullName>
    </submittedName>
</protein>
<dbReference type="PANTHER" id="PTHR10519">
    <property type="entry name" value="GABA-B RECEPTOR"/>
    <property type="match status" value="1"/>
</dbReference>
<dbReference type="OMA" id="WERSTRT"/>
<evidence type="ECO:0000256" key="1">
    <source>
        <dbReference type="ARBA" id="ARBA00004370"/>
    </source>
</evidence>
<dbReference type="Proteomes" id="UP000094527">
    <property type="component" value="Unassembled WGS sequence"/>
</dbReference>
<keyword evidence="4" id="KW-0297">G-protein coupled receptor</keyword>
<name>A0A1D2M152_ORCCI</name>
<dbReference type="InterPro" id="IPR002455">
    <property type="entry name" value="GPCR3_GABA-B"/>
</dbReference>
<dbReference type="STRING" id="48709.A0A1D2M152"/>
<evidence type="ECO:0000313" key="11">
    <source>
        <dbReference type="Proteomes" id="UP000094527"/>
    </source>
</evidence>
<accession>A0A1D2M152</accession>
<evidence type="ECO:0000256" key="6">
    <source>
        <dbReference type="ARBA" id="ARBA00023170"/>
    </source>
</evidence>
<keyword evidence="3" id="KW-1133">Transmembrane helix</keyword>
<evidence type="ECO:0000256" key="7">
    <source>
        <dbReference type="ARBA" id="ARBA00023180"/>
    </source>
</evidence>
<comment type="subcellular location">
    <subcellularLocation>
        <location evidence="1">Membrane</location>
    </subcellularLocation>
</comment>
<dbReference type="GO" id="GO:0038039">
    <property type="term" value="C:G protein-coupled receptor heterodimeric complex"/>
    <property type="evidence" value="ECO:0007669"/>
    <property type="project" value="TreeGrafter"/>
</dbReference>
<comment type="caution">
    <text evidence="10">The sequence shown here is derived from an EMBL/GenBank/DDBJ whole genome shotgun (WGS) entry which is preliminary data.</text>
</comment>
<dbReference type="Pfam" id="PF01094">
    <property type="entry name" value="ANF_receptor"/>
    <property type="match status" value="1"/>
</dbReference>
<dbReference type="GO" id="GO:0004965">
    <property type="term" value="F:G protein-coupled GABA receptor activity"/>
    <property type="evidence" value="ECO:0007669"/>
    <property type="project" value="InterPro"/>
</dbReference>
<keyword evidence="8" id="KW-0807">Transducer</keyword>
<evidence type="ECO:0000256" key="3">
    <source>
        <dbReference type="ARBA" id="ARBA00022989"/>
    </source>
</evidence>
<dbReference type="Gene3D" id="3.40.50.2300">
    <property type="match status" value="2"/>
</dbReference>
<dbReference type="GO" id="GO:0007214">
    <property type="term" value="P:gamma-aminobutyric acid signaling pathway"/>
    <property type="evidence" value="ECO:0007669"/>
    <property type="project" value="TreeGrafter"/>
</dbReference>
<evidence type="ECO:0000313" key="10">
    <source>
        <dbReference type="EMBL" id="ODM86695.1"/>
    </source>
</evidence>
<dbReference type="OrthoDB" id="2150267at2759"/>
<sequence>MMNDTPLKYMLLGDACTQVTDPVAKASRYWKVAQLSYAVMHPMFSKKNYPNLFRIVPSENEFNAPRMALLRKYNWERSTRTSPATLLLTTTWKKTSGSSLETSMKLGRGGSSTRRTGKTCMGRSTSGIVAAYIPTWWRKQDDVNCTVEEVETALKGALLMDLLPLSSSSDITISGLSFPRYAYDGIWAIALALHNMSKFYPDPALRHRKDLLRNFKYRDDNWQAAFLNALNATSFTGHRKYSNSFITQA</sequence>
<dbReference type="SUPFAM" id="SSF53822">
    <property type="entry name" value="Periplasmic binding protein-like I"/>
    <property type="match status" value="2"/>
</dbReference>
<dbReference type="AlphaFoldDB" id="A0A1D2M152"/>
<keyword evidence="6 10" id="KW-0675">Receptor</keyword>
<dbReference type="EMBL" id="LJIJ01007620">
    <property type="protein sequence ID" value="ODM86695.1"/>
    <property type="molecule type" value="Genomic_DNA"/>
</dbReference>